<dbReference type="PANTHER" id="PTHR44757:SF2">
    <property type="entry name" value="BIOFILM ARCHITECTURE MAINTENANCE PROTEIN MBAA"/>
    <property type="match status" value="1"/>
</dbReference>
<dbReference type="CDD" id="cd01948">
    <property type="entry name" value="EAL"/>
    <property type="match status" value="1"/>
</dbReference>
<dbReference type="InterPro" id="IPR043128">
    <property type="entry name" value="Rev_trsase/Diguanyl_cyclase"/>
</dbReference>
<dbReference type="Gene3D" id="3.30.70.270">
    <property type="match status" value="1"/>
</dbReference>
<name>A0A429Y1X7_9BACI</name>
<dbReference type="PROSITE" id="PS50112">
    <property type="entry name" value="PAS"/>
    <property type="match status" value="1"/>
</dbReference>
<dbReference type="SMART" id="SM00091">
    <property type="entry name" value="PAS"/>
    <property type="match status" value="1"/>
</dbReference>
<reference evidence="4" key="1">
    <citation type="submission" date="2018-12" db="EMBL/GenBank/DDBJ databases">
        <authorList>
            <person name="Sun L."/>
            <person name="Chen Z."/>
        </authorList>
    </citation>
    <scope>NUCLEOTIDE SEQUENCE [LARGE SCALE GENOMIC DNA]</scope>
    <source>
        <strain evidence="4">3-2-2</strain>
    </source>
</reference>
<feature type="domain" description="GGDEF" evidence="3">
    <location>
        <begin position="159"/>
        <end position="292"/>
    </location>
</feature>
<dbReference type="Gene3D" id="3.20.20.450">
    <property type="entry name" value="EAL domain"/>
    <property type="match status" value="1"/>
</dbReference>
<dbReference type="CDD" id="cd01949">
    <property type="entry name" value="GGDEF"/>
    <property type="match status" value="1"/>
</dbReference>
<sequence>MTQKYFQTIKDHHMDLIFTTDKSGQVLMINSSCSKVLDKSEKEMAGKSCLSIFPPHQKEAIWSVIKSIAEGKVEKAEIETEITAHTGESMSYCFQLIFLDMGNGFEEILFIGRNITEQLMLEEKLKRCSLFDEKTEMPNRKNIENVISNRINQTKNTNKNFSFLFIQIGRIKLINDALGHPSGDQALVRMAKRIEAVLPQQSFIGRFSTNIFFVLLEGIISRPKIENLCSDILAVIQKPMRFQKQEFYMSGAIGISEYPNDGMDTETLLKNAGIALRYAKADTHDSIIFHSDEMNIELEKRIDLERSLRKGIENNEFFLVYQPIIHSTTGEIKICEALLRWVHPKWGLIPPLEFIPIAEETGMIHSLGKWILNAACKQVKEWQEAGFKNIGASVNVSAYQLDSTRFIENVKRALELSGLEAKFLHLELTESVMIDKSKKTVSMMRELKGMGVKISIDDFGTGYSSLSYLKHLPIHALKIDRSFIQNLNQQSPELSIVHAILTMGHGLGLRVVAEGIETNDQLAMLTSLGCDFVQGYLIEKPLEARHFTQWLEKKQKASNL</sequence>
<evidence type="ECO:0000259" key="1">
    <source>
        <dbReference type="PROSITE" id="PS50112"/>
    </source>
</evidence>
<dbReference type="PROSITE" id="PS50883">
    <property type="entry name" value="EAL"/>
    <property type="match status" value="1"/>
</dbReference>
<gene>
    <name evidence="4" type="ORF">D4T97_008080</name>
</gene>
<keyword evidence="5" id="KW-1185">Reference proteome</keyword>
<evidence type="ECO:0000259" key="3">
    <source>
        <dbReference type="PROSITE" id="PS50887"/>
    </source>
</evidence>
<dbReference type="Pfam" id="PF13426">
    <property type="entry name" value="PAS_9"/>
    <property type="match status" value="1"/>
</dbReference>
<comment type="caution">
    <text evidence="4">The sequence shown here is derived from an EMBL/GenBank/DDBJ whole genome shotgun (WGS) entry which is preliminary data.</text>
</comment>
<dbReference type="OrthoDB" id="9759607at2"/>
<dbReference type="SMART" id="SM00052">
    <property type="entry name" value="EAL"/>
    <property type="match status" value="1"/>
</dbReference>
<accession>A0A429Y1X7</accession>
<dbReference type="InterPro" id="IPR029787">
    <property type="entry name" value="Nucleotide_cyclase"/>
</dbReference>
<protein>
    <submittedName>
        <fullName evidence="4">Phosphodiesterase</fullName>
    </submittedName>
</protein>
<proteinExistence type="predicted"/>
<dbReference type="EMBL" id="QYTV02000003">
    <property type="protein sequence ID" value="RST75207.1"/>
    <property type="molecule type" value="Genomic_DNA"/>
</dbReference>
<dbReference type="SUPFAM" id="SSF141868">
    <property type="entry name" value="EAL domain-like"/>
    <property type="match status" value="1"/>
</dbReference>
<dbReference type="InterPro" id="IPR035919">
    <property type="entry name" value="EAL_sf"/>
</dbReference>
<dbReference type="AlphaFoldDB" id="A0A429Y1X7"/>
<feature type="domain" description="PAS" evidence="1">
    <location>
        <begin position="2"/>
        <end position="72"/>
    </location>
</feature>
<dbReference type="InterPro" id="IPR001633">
    <property type="entry name" value="EAL_dom"/>
</dbReference>
<dbReference type="Proteomes" id="UP000287156">
    <property type="component" value="Unassembled WGS sequence"/>
</dbReference>
<dbReference type="Pfam" id="PF00990">
    <property type="entry name" value="GGDEF"/>
    <property type="match status" value="1"/>
</dbReference>
<organism evidence="4 5">
    <name type="scientific">Siminovitchia acidinfaciens</name>
    <dbReference type="NCBI Taxonomy" id="2321395"/>
    <lineage>
        <taxon>Bacteria</taxon>
        <taxon>Bacillati</taxon>
        <taxon>Bacillota</taxon>
        <taxon>Bacilli</taxon>
        <taxon>Bacillales</taxon>
        <taxon>Bacillaceae</taxon>
        <taxon>Siminovitchia</taxon>
    </lineage>
</organism>
<dbReference type="InterPro" id="IPR000014">
    <property type="entry name" value="PAS"/>
</dbReference>
<dbReference type="InterPro" id="IPR052155">
    <property type="entry name" value="Biofilm_reg_signaling"/>
</dbReference>
<dbReference type="CDD" id="cd00130">
    <property type="entry name" value="PAS"/>
    <property type="match status" value="1"/>
</dbReference>
<dbReference type="InterPro" id="IPR035965">
    <property type="entry name" value="PAS-like_dom_sf"/>
</dbReference>
<dbReference type="Pfam" id="PF00563">
    <property type="entry name" value="EAL"/>
    <property type="match status" value="1"/>
</dbReference>
<dbReference type="FunFam" id="3.20.20.450:FF:000001">
    <property type="entry name" value="Cyclic di-GMP phosphodiesterase yahA"/>
    <property type="match status" value="1"/>
</dbReference>
<evidence type="ECO:0000313" key="4">
    <source>
        <dbReference type="EMBL" id="RST75207.1"/>
    </source>
</evidence>
<dbReference type="InterPro" id="IPR000160">
    <property type="entry name" value="GGDEF_dom"/>
</dbReference>
<dbReference type="SMART" id="SM00267">
    <property type="entry name" value="GGDEF"/>
    <property type="match status" value="1"/>
</dbReference>
<dbReference type="Gene3D" id="3.30.450.20">
    <property type="entry name" value="PAS domain"/>
    <property type="match status" value="1"/>
</dbReference>
<evidence type="ECO:0000313" key="5">
    <source>
        <dbReference type="Proteomes" id="UP000287156"/>
    </source>
</evidence>
<dbReference type="PANTHER" id="PTHR44757">
    <property type="entry name" value="DIGUANYLATE CYCLASE DGCP"/>
    <property type="match status" value="1"/>
</dbReference>
<dbReference type="PROSITE" id="PS50887">
    <property type="entry name" value="GGDEF"/>
    <property type="match status" value="1"/>
</dbReference>
<dbReference type="NCBIfam" id="TIGR00229">
    <property type="entry name" value="sensory_box"/>
    <property type="match status" value="1"/>
</dbReference>
<evidence type="ECO:0000259" key="2">
    <source>
        <dbReference type="PROSITE" id="PS50883"/>
    </source>
</evidence>
<feature type="domain" description="EAL" evidence="2">
    <location>
        <begin position="301"/>
        <end position="555"/>
    </location>
</feature>
<dbReference type="NCBIfam" id="TIGR00254">
    <property type="entry name" value="GGDEF"/>
    <property type="match status" value="1"/>
</dbReference>
<dbReference type="SUPFAM" id="SSF55785">
    <property type="entry name" value="PYP-like sensor domain (PAS domain)"/>
    <property type="match status" value="1"/>
</dbReference>
<dbReference type="SUPFAM" id="SSF55073">
    <property type="entry name" value="Nucleotide cyclase"/>
    <property type="match status" value="1"/>
</dbReference>